<dbReference type="PANTHER" id="PTHR23076:SF97">
    <property type="entry name" value="ATP-DEPENDENT ZINC METALLOPROTEASE YME1L1"/>
    <property type="match status" value="1"/>
</dbReference>
<reference evidence="3" key="1">
    <citation type="journal article" date="2014" name="Front. Microbiol.">
        <title>High frequency of phylogenetically diverse reductive dehalogenase-homologous genes in deep subseafloor sedimentary metagenomes.</title>
        <authorList>
            <person name="Kawai M."/>
            <person name="Futagami T."/>
            <person name="Toyoda A."/>
            <person name="Takaki Y."/>
            <person name="Nishi S."/>
            <person name="Hori S."/>
            <person name="Arai W."/>
            <person name="Tsubouchi T."/>
            <person name="Morono Y."/>
            <person name="Uchiyama I."/>
            <person name="Ito T."/>
            <person name="Fujiyama A."/>
            <person name="Inagaki F."/>
            <person name="Takami H."/>
        </authorList>
    </citation>
    <scope>NUCLEOTIDE SEQUENCE</scope>
    <source>
        <strain evidence="3">Expedition CK06-06</strain>
    </source>
</reference>
<dbReference type="Pfam" id="PF01434">
    <property type="entry name" value="Peptidase_M41"/>
    <property type="match status" value="1"/>
</dbReference>
<dbReference type="AlphaFoldDB" id="X0UMN7"/>
<evidence type="ECO:0000259" key="2">
    <source>
        <dbReference type="Pfam" id="PF01434"/>
    </source>
</evidence>
<feature type="region of interest" description="Disordered" evidence="1">
    <location>
        <begin position="144"/>
        <end position="179"/>
    </location>
</feature>
<accession>X0UMN7</accession>
<dbReference type="InterPro" id="IPR000642">
    <property type="entry name" value="Peptidase_M41"/>
</dbReference>
<dbReference type="GO" id="GO:0005524">
    <property type="term" value="F:ATP binding"/>
    <property type="evidence" value="ECO:0007669"/>
    <property type="project" value="InterPro"/>
</dbReference>
<feature type="domain" description="Peptidase M41" evidence="2">
    <location>
        <begin position="3"/>
        <end position="127"/>
    </location>
</feature>
<dbReference type="Gene3D" id="1.20.58.760">
    <property type="entry name" value="Peptidase M41"/>
    <property type="match status" value="1"/>
</dbReference>
<dbReference type="InterPro" id="IPR037219">
    <property type="entry name" value="Peptidase_M41-like"/>
</dbReference>
<name>X0UMN7_9ZZZZ</name>
<evidence type="ECO:0000313" key="3">
    <source>
        <dbReference type="EMBL" id="GAG06930.1"/>
    </source>
</evidence>
<dbReference type="GO" id="GO:0004222">
    <property type="term" value="F:metalloendopeptidase activity"/>
    <property type="evidence" value="ECO:0007669"/>
    <property type="project" value="InterPro"/>
</dbReference>
<sequence>MALMQVCFAGRIAEEMFCDDISSGAQSDIYQATNIAKQMVLTWGMSEQLGLISYEPDNVKDAFYMIPGEKEYSEKTAETIDSEVKRITDEAYGKAKVLIESNKDKLEGIAKALLKYETLDADDVKAILDGGMLDKPTVADLLAAEQAKDKQTKGKQAKSEQDESDKAEDEPEQRQKEQK</sequence>
<comment type="caution">
    <text evidence="3">The sequence shown here is derived from an EMBL/GenBank/DDBJ whole genome shotgun (WGS) entry which is preliminary data.</text>
</comment>
<gene>
    <name evidence="3" type="ORF">S01H1_34846</name>
</gene>
<organism evidence="3">
    <name type="scientific">marine sediment metagenome</name>
    <dbReference type="NCBI Taxonomy" id="412755"/>
    <lineage>
        <taxon>unclassified sequences</taxon>
        <taxon>metagenomes</taxon>
        <taxon>ecological metagenomes</taxon>
    </lineage>
</organism>
<dbReference type="PANTHER" id="PTHR23076">
    <property type="entry name" value="METALLOPROTEASE M41 FTSH"/>
    <property type="match status" value="1"/>
</dbReference>
<dbReference type="GO" id="GO:0006508">
    <property type="term" value="P:proteolysis"/>
    <property type="evidence" value="ECO:0007669"/>
    <property type="project" value="InterPro"/>
</dbReference>
<feature type="compositionally biased region" description="Basic and acidic residues" evidence="1">
    <location>
        <begin position="146"/>
        <end position="161"/>
    </location>
</feature>
<feature type="compositionally biased region" description="Acidic residues" evidence="1">
    <location>
        <begin position="162"/>
        <end position="171"/>
    </location>
</feature>
<evidence type="ECO:0000256" key="1">
    <source>
        <dbReference type="SAM" id="MobiDB-lite"/>
    </source>
</evidence>
<dbReference type="EMBL" id="BARS01021729">
    <property type="protein sequence ID" value="GAG06930.1"/>
    <property type="molecule type" value="Genomic_DNA"/>
</dbReference>
<protein>
    <recommendedName>
        <fullName evidence="2">Peptidase M41 domain-containing protein</fullName>
    </recommendedName>
</protein>
<dbReference type="SUPFAM" id="SSF140990">
    <property type="entry name" value="FtsH protease domain-like"/>
    <property type="match status" value="1"/>
</dbReference>
<dbReference type="GO" id="GO:0004176">
    <property type="term" value="F:ATP-dependent peptidase activity"/>
    <property type="evidence" value="ECO:0007669"/>
    <property type="project" value="InterPro"/>
</dbReference>
<proteinExistence type="predicted"/>